<proteinExistence type="predicted"/>
<keyword evidence="2" id="KW-1185">Reference proteome</keyword>
<dbReference type="EMBL" id="JBFOLJ010000007">
    <property type="protein sequence ID" value="KAL2520690.1"/>
    <property type="molecule type" value="Genomic_DNA"/>
</dbReference>
<protein>
    <submittedName>
        <fullName evidence="1">Uncharacterized protein</fullName>
    </submittedName>
</protein>
<gene>
    <name evidence="1" type="ORF">Fot_24613</name>
</gene>
<organism evidence="1 2">
    <name type="scientific">Forsythia ovata</name>
    <dbReference type="NCBI Taxonomy" id="205694"/>
    <lineage>
        <taxon>Eukaryota</taxon>
        <taxon>Viridiplantae</taxon>
        <taxon>Streptophyta</taxon>
        <taxon>Embryophyta</taxon>
        <taxon>Tracheophyta</taxon>
        <taxon>Spermatophyta</taxon>
        <taxon>Magnoliopsida</taxon>
        <taxon>eudicotyledons</taxon>
        <taxon>Gunneridae</taxon>
        <taxon>Pentapetalae</taxon>
        <taxon>asterids</taxon>
        <taxon>lamiids</taxon>
        <taxon>Lamiales</taxon>
        <taxon>Oleaceae</taxon>
        <taxon>Forsythieae</taxon>
        <taxon>Forsythia</taxon>
    </lineage>
</organism>
<comment type="caution">
    <text evidence="1">The sequence shown here is derived from an EMBL/GenBank/DDBJ whole genome shotgun (WGS) entry which is preliminary data.</text>
</comment>
<name>A0ABD1U6S0_9LAMI</name>
<reference evidence="2" key="1">
    <citation type="submission" date="2024-07" db="EMBL/GenBank/DDBJ databases">
        <title>Two chromosome-level genome assemblies of Korean endemic species Abeliophyllum distichum and Forsythia ovata (Oleaceae).</title>
        <authorList>
            <person name="Jang H."/>
        </authorList>
    </citation>
    <scope>NUCLEOTIDE SEQUENCE [LARGE SCALE GENOMIC DNA]</scope>
</reference>
<evidence type="ECO:0000313" key="2">
    <source>
        <dbReference type="Proteomes" id="UP001604277"/>
    </source>
</evidence>
<dbReference type="Proteomes" id="UP001604277">
    <property type="component" value="Unassembled WGS sequence"/>
</dbReference>
<evidence type="ECO:0000313" key="1">
    <source>
        <dbReference type="EMBL" id="KAL2520690.1"/>
    </source>
</evidence>
<accession>A0ABD1U6S0</accession>
<dbReference type="AlphaFoldDB" id="A0ABD1U6S0"/>
<sequence length="108" mass="11256">MGSGALVLVWSHPSINAFQAHLFLPAAAVQTAITFDPGGATRPTAYARKGLHGPHAVASVVNDPGALFRTPIGDSVSRRGAFHTFSAHRDPVSSVERLRLDLAGSASN</sequence>